<protein>
    <recommendedName>
        <fullName evidence="3">Copia protein</fullName>
    </recommendedName>
</protein>
<keyword evidence="2" id="KW-1185">Reference proteome</keyword>
<gene>
    <name evidence="1" type="ORF">CR513_40744</name>
</gene>
<evidence type="ECO:0000313" key="2">
    <source>
        <dbReference type="Proteomes" id="UP000257109"/>
    </source>
</evidence>
<name>A0A371FL99_MUCPR</name>
<accession>A0A371FL99</accession>
<feature type="non-terminal residue" evidence="1">
    <location>
        <position position="1"/>
    </location>
</feature>
<comment type="caution">
    <text evidence="1">The sequence shown here is derived from an EMBL/GenBank/DDBJ whole genome shotgun (WGS) entry which is preliminary data.</text>
</comment>
<evidence type="ECO:0008006" key="3">
    <source>
        <dbReference type="Google" id="ProtNLM"/>
    </source>
</evidence>
<sequence length="201" mass="22858">MKDAIHLNAMEATSTQLVVDEFTKSKQSVDILNARVMAIGYMKQVGIDFISTLSPAAVQIKLLFIHSRSCLPLWNYLPMWMINIHSKFKPCSQQSCSAQITAIVRAKYYWEPKIYTFFVLSMPINSTKNKVLRSSVETEYRTRAGITRDILTLLQNLLKDFAIPPTNNIIILMFSDNQVAILIASNPSFRESSKHILIITL</sequence>
<dbReference type="Proteomes" id="UP000257109">
    <property type="component" value="Unassembled WGS sequence"/>
</dbReference>
<proteinExistence type="predicted"/>
<organism evidence="1 2">
    <name type="scientific">Mucuna pruriens</name>
    <name type="common">Velvet bean</name>
    <name type="synonym">Dolichos pruriens</name>
    <dbReference type="NCBI Taxonomy" id="157652"/>
    <lineage>
        <taxon>Eukaryota</taxon>
        <taxon>Viridiplantae</taxon>
        <taxon>Streptophyta</taxon>
        <taxon>Embryophyta</taxon>
        <taxon>Tracheophyta</taxon>
        <taxon>Spermatophyta</taxon>
        <taxon>Magnoliopsida</taxon>
        <taxon>eudicotyledons</taxon>
        <taxon>Gunneridae</taxon>
        <taxon>Pentapetalae</taxon>
        <taxon>rosids</taxon>
        <taxon>fabids</taxon>
        <taxon>Fabales</taxon>
        <taxon>Fabaceae</taxon>
        <taxon>Papilionoideae</taxon>
        <taxon>50 kb inversion clade</taxon>
        <taxon>NPAAA clade</taxon>
        <taxon>indigoferoid/millettioid clade</taxon>
        <taxon>Phaseoleae</taxon>
        <taxon>Mucuna</taxon>
    </lineage>
</organism>
<reference evidence="1" key="1">
    <citation type="submission" date="2018-05" db="EMBL/GenBank/DDBJ databases">
        <title>Draft genome of Mucuna pruriens seed.</title>
        <authorList>
            <person name="Nnadi N.E."/>
            <person name="Vos R."/>
            <person name="Hasami M.H."/>
            <person name="Devisetty U.K."/>
            <person name="Aguiy J.C."/>
        </authorList>
    </citation>
    <scope>NUCLEOTIDE SEQUENCE [LARGE SCALE GENOMIC DNA]</scope>
    <source>
        <strain evidence="1">JCA_2017</strain>
    </source>
</reference>
<evidence type="ECO:0000313" key="1">
    <source>
        <dbReference type="EMBL" id="RDX78903.1"/>
    </source>
</evidence>
<dbReference type="EMBL" id="QJKJ01008703">
    <property type="protein sequence ID" value="RDX78903.1"/>
    <property type="molecule type" value="Genomic_DNA"/>
</dbReference>
<dbReference type="AlphaFoldDB" id="A0A371FL99"/>